<dbReference type="Proteomes" id="UP001172386">
    <property type="component" value="Unassembled WGS sequence"/>
</dbReference>
<organism evidence="1 2">
    <name type="scientific">Neophaeococcomyces mojaviensis</name>
    <dbReference type="NCBI Taxonomy" id="3383035"/>
    <lineage>
        <taxon>Eukaryota</taxon>
        <taxon>Fungi</taxon>
        <taxon>Dikarya</taxon>
        <taxon>Ascomycota</taxon>
        <taxon>Pezizomycotina</taxon>
        <taxon>Eurotiomycetes</taxon>
        <taxon>Chaetothyriomycetidae</taxon>
        <taxon>Chaetothyriales</taxon>
        <taxon>Chaetothyriales incertae sedis</taxon>
        <taxon>Neophaeococcomyces</taxon>
    </lineage>
</organism>
<protein>
    <submittedName>
        <fullName evidence="1">Uncharacterized protein</fullName>
    </submittedName>
</protein>
<accession>A0ACC2ZZR1</accession>
<gene>
    <name evidence="1" type="ORF">H2198_007574</name>
</gene>
<name>A0ACC2ZZR1_9EURO</name>
<evidence type="ECO:0000313" key="2">
    <source>
        <dbReference type="Proteomes" id="UP001172386"/>
    </source>
</evidence>
<comment type="caution">
    <text evidence="1">The sequence shown here is derived from an EMBL/GenBank/DDBJ whole genome shotgun (WGS) entry which is preliminary data.</text>
</comment>
<keyword evidence="2" id="KW-1185">Reference proteome</keyword>
<evidence type="ECO:0000313" key="1">
    <source>
        <dbReference type="EMBL" id="KAJ9653216.1"/>
    </source>
</evidence>
<proteinExistence type="predicted"/>
<dbReference type="EMBL" id="JAPDRQ010000162">
    <property type="protein sequence ID" value="KAJ9653216.1"/>
    <property type="molecule type" value="Genomic_DNA"/>
</dbReference>
<sequence>MSSTDPTSLTNTLILALTQCQEQLQTIQRQAVRVDRLQQENQRLRRELEDYKSSNTTRVETQPTTDVQDLFQKNIDAQAEIHRLNRKLKAYKEKTNGRLSVPLSSPLPSSPNPAQAPVLNEPDLSNAKRAAPQRSLSPPAGASRSVPPSPPRKRQRANSGGARDVLVEVSVNTLHSRTPSTSASKQSILEKAAAISCIAEDGDDHIPRDMNQKAQPQPISRENSASHRLDALLADPSPVKSSLMRPKPSSPRRATSGTRLSEVKSARISNISHTASLPERADSTPIRPHSRLEEPVSRVRGTARAKVDESSRTPLGSRAGSTSVSRARICRGPEDDEPFRARPLQRLSMHHFKPNPRWLDSHGVSYDEFLHGRQGERIKALAETLPHLPGQNTNGNPMSDHELLLDFLGPGSEERIASLTPAARNNLLLEARTKHVAQAFARQRQDYDKDQDVPGFWMADMPGTQEEEENRAVAKQRERDEVKRRYEDAMSGGGRWIFADE</sequence>
<reference evidence="1" key="1">
    <citation type="submission" date="2022-10" db="EMBL/GenBank/DDBJ databases">
        <title>Culturing micro-colonial fungi from biological soil crusts in the Mojave desert and describing Neophaeococcomyces mojavensis, and introducing the new genera and species Taxawa tesnikishii.</title>
        <authorList>
            <person name="Kurbessoian T."/>
            <person name="Stajich J.E."/>
        </authorList>
    </citation>
    <scope>NUCLEOTIDE SEQUENCE</scope>
    <source>
        <strain evidence="1">JES_112</strain>
    </source>
</reference>